<protein>
    <submittedName>
        <fullName evidence="5">Dihydroxyacetone kinase subunit L</fullName>
    </submittedName>
</protein>
<evidence type="ECO:0000256" key="1">
    <source>
        <dbReference type="ARBA" id="ARBA00022679"/>
    </source>
</evidence>
<accession>A0A371QAD5</accession>
<dbReference type="InterPro" id="IPR036117">
    <property type="entry name" value="DhaL_dom_sf"/>
</dbReference>
<gene>
    <name evidence="5" type="primary">dhaL</name>
    <name evidence="5" type="ORF">DY245_03395</name>
</gene>
<dbReference type="Pfam" id="PF02734">
    <property type="entry name" value="Dak2"/>
    <property type="match status" value="1"/>
</dbReference>
<dbReference type="PANTHER" id="PTHR28629">
    <property type="entry name" value="TRIOKINASE/FMN CYCLASE"/>
    <property type="match status" value="1"/>
</dbReference>
<keyword evidence="2 5" id="KW-0418">Kinase</keyword>
<evidence type="ECO:0000256" key="2">
    <source>
        <dbReference type="ARBA" id="ARBA00022777"/>
    </source>
</evidence>
<reference evidence="5 6" key="1">
    <citation type="submission" date="2018-08" db="EMBL/GenBank/DDBJ databases">
        <title>Streptomyces NEAU-D10 sp. nov., a novel Actinomycete isolated from soil.</title>
        <authorList>
            <person name="Jin L."/>
        </authorList>
    </citation>
    <scope>NUCLEOTIDE SEQUENCE [LARGE SCALE GENOMIC DNA]</scope>
    <source>
        <strain evidence="5 6">NEAU-D10</strain>
    </source>
</reference>
<dbReference type="InterPro" id="IPR004007">
    <property type="entry name" value="DhaL_dom"/>
</dbReference>
<organism evidence="5 6">
    <name type="scientific">Streptomyces inhibens</name>
    <dbReference type="NCBI Taxonomy" id="2293571"/>
    <lineage>
        <taxon>Bacteria</taxon>
        <taxon>Bacillati</taxon>
        <taxon>Actinomycetota</taxon>
        <taxon>Actinomycetes</taxon>
        <taxon>Kitasatosporales</taxon>
        <taxon>Streptomycetaceae</taxon>
        <taxon>Streptomyces</taxon>
    </lineage>
</organism>
<dbReference type="SMART" id="SM01120">
    <property type="entry name" value="Dak2"/>
    <property type="match status" value="1"/>
</dbReference>
<evidence type="ECO:0000256" key="3">
    <source>
        <dbReference type="SAM" id="MobiDB-lite"/>
    </source>
</evidence>
<dbReference type="Gene3D" id="1.25.40.340">
    <property type="match status" value="1"/>
</dbReference>
<dbReference type="NCBIfam" id="TIGR02365">
    <property type="entry name" value="dha_L_ycgS"/>
    <property type="match status" value="1"/>
</dbReference>
<dbReference type="GO" id="GO:0005829">
    <property type="term" value="C:cytosol"/>
    <property type="evidence" value="ECO:0007669"/>
    <property type="project" value="TreeGrafter"/>
</dbReference>
<dbReference type="EMBL" id="QUAC01000019">
    <property type="protein sequence ID" value="REK91660.1"/>
    <property type="molecule type" value="Genomic_DNA"/>
</dbReference>
<dbReference type="FunFam" id="1.25.40.340:FF:000002">
    <property type="entry name" value="Dihydroxyacetone kinase, L subunit"/>
    <property type="match status" value="1"/>
</dbReference>
<dbReference type="InterPro" id="IPR012737">
    <property type="entry name" value="DhaK_L_YcgS"/>
</dbReference>
<keyword evidence="1" id="KW-0808">Transferase</keyword>
<dbReference type="AlphaFoldDB" id="A0A371QAD5"/>
<evidence type="ECO:0000259" key="4">
    <source>
        <dbReference type="PROSITE" id="PS51480"/>
    </source>
</evidence>
<proteinExistence type="predicted"/>
<dbReference type="InterPro" id="IPR050861">
    <property type="entry name" value="Dihydroxyacetone_Kinase"/>
</dbReference>
<dbReference type="PANTHER" id="PTHR28629:SF4">
    <property type="entry name" value="TRIOKINASE_FMN CYCLASE"/>
    <property type="match status" value="1"/>
</dbReference>
<sequence>MRKPAKTIDNLSSSAPPTPESAIRNARGEPVDVSLALDWMQNITSAMSRNEEHLTRLDSAIGDGDHGANMARGFTAVRDRLDDPSKTPASVGEVLTTAGNSLVSVVGGASGPLFGGAFRALGESLGASAEVDAPQFATALAAALAKVQQLGAAVPGDKTMIDAYSPAVDAFRDAAHSGADFCTSAHSAADAAEAGMRATVPLQARKGRASYLGLRSIGHQDPGATSTAYVFHALAEAAEGPGRRQ</sequence>
<name>A0A371QAD5_STRIH</name>
<dbReference type="GO" id="GO:0019563">
    <property type="term" value="P:glycerol catabolic process"/>
    <property type="evidence" value="ECO:0007669"/>
    <property type="project" value="TreeGrafter"/>
</dbReference>
<evidence type="ECO:0000313" key="6">
    <source>
        <dbReference type="Proteomes" id="UP000262477"/>
    </source>
</evidence>
<dbReference type="OrthoDB" id="9800291at2"/>
<evidence type="ECO:0000313" key="5">
    <source>
        <dbReference type="EMBL" id="REK91660.1"/>
    </source>
</evidence>
<feature type="domain" description="DhaL" evidence="4">
    <location>
        <begin position="34"/>
        <end position="236"/>
    </location>
</feature>
<dbReference type="Proteomes" id="UP000262477">
    <property type="component" value="Unassembled WGS sequence"/>
</dbReference>
<comment type="caution">
    <text evidence="5">The sequence shown here is derived from an EMBL/GenBank/DDBJ whole genome shotgun (WGS) entry which is preliminary data.</text>
</comment>
<feature type="region of interest" description="Disordered" evidence="3">
    <location>
        <begin position="1"/>
        <end position="26"/>
    </location>
</feature>
<keyword evidence="6" id="KW-1185">Reference proteome</keyword>
<dbReference type="PROSITE" id="PS51480">
    <property type="entry name" value="DHAL"/>
    <property type="match status" value="1"/>
</dbReference>
<dbReference type="SUPFAM" id="SSF101473">
    <property type="entry name" value="DhaL-like"/>
    <property type="match status" value="1"/>
</dbReference>
<dbReference type="GO" id="GO:0004371">
    <property type="term" value="F:glycerone kinase activity"/>
    <property type="evidence" value="ECO:0007669"/>
    <property type="project" value="InterPro"/>
</dbReference>